<comment type="caution">
    <text evidence="5">The sequence shown here is derived from an EMBL/GenBank/DDBJ whole genome shotgun (WGS) entry which is preliminary data.</text>
</comment>
<dbReference type="PROSITE" id="PS00041">
    <property type="entry name" value="HTH_ARAC_FAMILY_1"/>
    <property type="match status" value="1"/>
</dbReference>
<dbReference type="InterPro" id="IPR029062">
    <property type="entry name" value="Class_I_gatase-like"/>
</dbReference>
<dbReference type="Gene3D" id="3.40.50.880">
    <property type="match status" value="1"/>
</dbReference>
<evidence type="ECO:0000256" key="3">
    <source>
        <dbReference type="ARBA" id="ARBA00023163"/>
    </source>
</evidence>
<accession>A0A496PKI9</accession>
<dbReference type="Pfam" id="PF01965">
    <property type="entry name" value="DJ-1_PfpI"/>
    <property type="match status" value="1"/>
</dbReference>
<reference evidence="5 6" key="1">
    <citation type="submission" date="2018-07" db="EMBL/GenBank/DDBJ databases">
        <title>Arthrobacter sp. nov., isolated from raw cow's milk with high bacterial count.</title>
        <authorList>
            <person name="Hahne J."/>
            <person name="Isele D."/>
            <person name="Lipski A."/>
        </authorList>
    </citation>
    <scope>NUCLEOTIDE SEQUENCE [LARGE SCALE GENOMIC DNA]</scope>
    <source>
        <strain evidence="5 6">JZ R-183</strain>
    </source>
</reference>
<sequence>MKSVAVLVRDGLSLFEFGMTAEVFGIDRTDAGVPRFDYRVCAEDGPRSVVTKHTAQVSVQATHSLAGLLDADIVIVSASLPSRCSDAERRALLQARDNGAILVSLCSGAFLLADSGLLDGLSCTTHWMYADQLQEQYPSVTVVPDALYIDAGSVITAAGTGAAIDTLLHLVRRELGHTIASAIARRMVVSPHREGNQKQYLEVGVPATRDATLGPSLERVLSKLAEPHTVGSMAALACMSPRSFARRFAAELGTTPHQWLTSRRVGAAQELLERSALPLDAIASRVRYRDADRLRLQFVRALGITPARYRHAFRAGAEEPAAGRPAS</sequence>
<dbReference type="PANTHER" id="PTHR43130:SF3">
    <property type="entry name" value="HTH-TYPE TRANSCRIPTIONAL REGULATOR RV1931C"/>
    <property type="match status" value="1"/>
</dbReference>
<dbReference type="InterPro" id="IPR052158">
    <property type="entry name" value="INH-QAR"/>
</dbReference>
<dbReference type="InterPro" id="IPR009057">
    <property type="entry name" value="Homeodomain-like_sf"/>
</dbReference>
<proteinExistence type="predicted"/>
<dbReference type="AlphaFoldDB" id="A0A496PKI9"/>
<evidence type="ECO:0000313" key="5">
    <source>
        <dbReference type="EMBL" id="RKW71043.1"/>
    </source>
</evidence>
<protein>
    <submittedName>
        <fullName evidence="5">Helix-turn-helix domain-containing protein</fullName>
    </submittedName>
</protein>
<evidence type="ECO:0000256" key="1">
    <source>
        <dbReference type="ARBA" id="ARBA00023015"/>
    </source>
</evidence>
<dbReference type="InterPro" id="IPR018062">
    <property type="entry name" value="HTH_AraC-typ_CS"/>
</dbReference>
<keyword evidence="1" id="KW-0805">Transcription regulation</keyword>
<dbReference type="SUPFAM" id="SSF46689">
    <property type="entry name" value="Homeodomain-like"/>
    <property type="match status" value="2"/>
</dbReference>
<gene>
    <name evidence="5" type="ORF">DWQ67_04395</name>
</gene>
<dbReference type="Proteomes" id="UP000273119">
    <property type="component" value="Unassembled WGS sequence"/>
</dbReference>
<dbReference type="SUPFAM" id="SSF52317">
    <property type="entry name" value="Class I glutamine amidotransferase-like"/>
    <property type="match status" value="1"/>
</dbReference>
<keyword evidence="3" id="KW-0804">Transcription</keyword>
<dbReference type="EMBL" id="QQXL01000002">
    <property type="protein sequence ID" value="RKW71043.1"/>
    <property type="molecule type" value="Genomic_DNA"/>
</dbReference>
<name>A0A496PKI9_9MICC</name>
<dbReference type="InterPro" id="IPR018060">
    <property type="entry name" value="HTH_AraC"/>
</dbReference>
<dbReference type="GO" id="GO:0043565">
    <property type="term" value="F:sequence-specific DNA binding"/>
    <property type="evidence" value="ECO:0007669"/>
    <property type="project" value="InterPro"/>
</dbReference>
<dbReference type="PANTHER" id="PTHR43130">
    <property type="entry name" value="ARAC-FAMILY TRANSCRIPTIONAL REGULATOR"/>
    <property type="match status" value="1"/>
</dbReference>
<dbReference type="PROSITE" id="PS01124">
    <property type="entry name" value="HTH_ARAC_FAMILY_2"/>
    <property type="match status" value="1"/>
</dbReference>
<keyword evidence="6" id="KW-1185">Reference proteome</keyword>
<dbReference type="SMART" id="SM00342">
    <property type="entry name" value="HTH_ARAC"/>
    <property type="match status" value="1"/>
</dbReference>
<dbReference type="RefSeq" id="WP_121484379.1">
    <property type="nucleotide sequence ID" value="NZ_QQXL01000002.1"/>
</dbReference>
<dbReference type="CDD" id="cd03137">
    <property type="entry name" value="GATase1_AraC_1"/>
    <property type="match status" value="1"/>
</dbReference>
<organism evidence="5 6">
    <name type="scientific">Galactobacter caseinivorans</name>
    <dbReference type="NCBI Taxonomy" id="2676123"/>
    <lineage>
        <taxon>Bacteria</taxon>
        <taxon>Bacillati</taxon>
        <taxon>Actinomycetota</taxon>
        <taxon>Actinomycetes</taxon>
        <taxon>Micrococcales</taxon>
        <taxon>Micrococcaceae</taxon>
        <taxon>Galactobacter</taxon>
    </lineage>
</organism>
<evidence type="ECO:0000256" key="2">
    <source>
        <dbReference type="ARBA" id="ARBA00023125"/>
    </source>
</evidence>
<dbReference type="Gene3D" id="1.10.10.60">
    <property type="entry name" value="Homeodomain-like"/>
    <property type="match status" value="1"/>
</dbReference>
<dbReference type="GO" id="GO:0003700">
    <property type="term" value="F:DNA-binding transcription factor activity"/>
    <property type="evidence" value="ECO:0007669"/>
    <property type="project" value="InterPro"/>
</dbReference>
<evidence type="ECO:0000259" key="4">
    <source>
        <dbReference type="PROSITE" id="PS01124"/>
    </source>
</evidence>
<feature type="domain" description="HTH araC/xylS-type" evidence="4">
    <location>
        <begin position="214"/>
        <end position="312"/>
    </location>
</feature>
<evidence type="ECO:0000313" key="6">
    <source>
        <dbReference type="Proteomes" id="UP000273119"/>
    </source>
</evidence>
<dbReference type="InterPro" id="IPR002818">
    <property type="entry name" value="DJ-1/PfpI"/>
</dbReference>
<dbReference type="Pfam" id="PF12833">
    <property type="entry name" value="HTH_18"/>
    <property type="match status" value="1"/>
</dbReference>
<keyword evidence="2" id="KW-0238">DNA-binding</keyword>